<reference evidence="3" key="1">
    <citation type="journal article" date="2020" name="Stud. Mycol.">
        <title>101 Dothideomycetes genomes: a test case for predicting lifestyles and emergence of pathogens.</title>
        <authorList>
            <person name="Haridas S."/>
            <person name="Albert R."/>
            <person name="Binder M."/>
            <person name="Bloem J."/>
            <person name="Labutti K."/>
            <person name="Salamov A."/>
            <person name="Andreopoulos B."/>
            <person name="Baker S."/>
            <person name="Barry K."/>
            <person name="Bills G."/>
            <person name="Bluhm B."/>
            <person name="Cannon C."/>
            <person name="Castanera R."/>
            <person name="Culley D."/>
            <person name="Daum C."/>
            <person name="Ezra D."/>
            <person name="Gonzalez J."/>
            <person name="Henrissat B."/>
            <person name="Kuo A."/>
            <person name="Liang C."/>
            <person name="Lipzen A."/>
            <person name="Lutzoni F."/>
            <person name="Magnuson J."/>
            <person name="Mondo S."/>
            <person name="Nolan M."/>
            <person name="Ohm R."/>
            <person name="Pangilinan J."/>
            <person name="Park H.-J."/>
            <person name="Ramirez L."/>
            <person name="Alfaro M."/>
            <person name="Sun H."/>
            <person name="Tritt A."/>
            <person name="Yoshinaga Y."/>
            <person name="Zwiers L.-H."/>
            <person name="Turgeon B."/>
            <person name="Goodwin S."/>
            <person name="Spatafora J."/>
            <person name="Crous P."/>
            <person name="Grigoriev I."/>
        </authorList>
    </citation>
    <scope>NUCLEOTIDE SEQUENCE</scope>
    <source>
        <strain evidence="3">CBS 113979</strain>
    </source>
</reference>
<name>A0A6G1HCK2_9PEZI</name>
<accession>A0A6G1HCK2</accession>
<dbReference type="EMBL" id="ML977141">
    <property type="protein sequence ID" value="KAF1990794.1"/>
    <property type="molecule type" value="Genomic_DNA"/>
</dbReference>
<feature type="domain" description="Myb-like DNA-binding" evidence="2">
    <location>
        <begin position="8"/>
        <end position="54"/>
    </location>
</feature>
<protein>
    <recommendedName>
        <fullName evidence="2">Myb-like DNA-binding domain-containing protein</fullName>
    </recommendedName>
</protein>
<dbReference type="AlphaFoldDB" id="A0A6G1HCK2"/>
<evidence type="ECO:0000313" key="4">
    <source>
        <dbReference type="Proteomes" id="UP000800041"/>
    </source>
</evidence>
<feature type="region of interest" description="Disordered" evidence="1">
    <location>
        <begin position="54"/>
        <end position="166"/>
    </location>
</feature>
<gene>
    <name evidence="3" type="ORF">K402DRAFT_460206</name>
</gene>
<feature type="compositionally biased region" description="Basic and acidic residues" evidence="1">
    <location>
        <begin position="114"/>
        <end position="126"/>
    </location>
</feature>
<evidence type="ECO:0000256" key="1">
    <source>
        <dbReference type="SAM" id="MobiDB-lite"/>
    </source>
</evidence>
<sequence length="166" mass="18154">MAPKTPMDDTAKYLFLCLQHSNYTKIDFEAIGNKLGIKKHTAYCRLDNYKKQYKDDPLLGKSDAGPSSAAASPAPNNKRKRAPKGDDEDDGKMNGNKRGRKTTKKTTNAAGSRKKSESVDIFGKAEAEDDSDAEGGAVKEADDEDEEEVVKAERVDSDDEEGADYV</sequence>
<feature type="compositionally biased region" description="Basic residues" evidence="1">
    <location>
        <begin position="95"/>
        <end position="104"/>
    </location>
</feature>
<organism evidence="3 4">
    <name type="scientific">Aulographum hederae CBS 113979</name>
    <dbReference type="NCBI Taxonomy" id="1176131"/>
    <lineage>
        <taxon>Eukaryota</taxon>
        <taxon>Fungi</taxon>
        <taxon>Dikarya</taxon>
        <taxon>Ascomycota</taxon>
        <taxon>Pezizomycotina</taxon>
        <taxon>Dothideomycetes</taxon>
        <taxon>Pleosporomycetidae</taxon>
        <taxon>Aulographales</taxon>
        <taxon>Aulographaceae</taxon>
    </lineage>
</organism>
<dbReference type="OrthoDB" id="3944408at2759"/>
<keyword evidence="4" id="KW-1185">Reference proteome</keyword>
<dbReference type="InterPro" id="IPR054505">
    <property type="entry name" value="Myb_DNA-bind_8"/>
</dbReference>
<evidence type="ECO:0000259" key="2">
    <source>
        <dbReference type="Pfam" id="PF22980"/>
    </source>
</evidence>
<proteinExistence type="predicted"/>
<dbReference type="Proteomes" id="UP000800041">
    <property type="component" value="Unassembled WGS sequence"/>
</dbReference>
<evidence type="ECO:0000313" key="3">
    <source>
        <dbReference type="EMBL" id="KAF1990794.1"/>
    </source>
</evidence>
<dbReference type="Pfam" id="PF22980">
    <property type="entry name" value="Myb_DNA-bind_8"/>
    <property type="match status" value="1"/>
</dbReference>
<feature type="compositionally biased region" description="Acidic residues" evidence="1">
    <location>
        <begin position="156"/>
        <end position="166"/>
    </location>
</feature>
<feature type="compositionally biased region" description="Low complexity" evidence="1">
    <location>
        <begin position="66"/>
        <end position="75"/>
    </location>
</feature>